<name>A0A1Q9CPW1_SYMMI</name>
<evidence type="ECO:0000313" key="3">
    <source>
        <dbReference type="Proteomes" id="UP000186817"/>
    </source>
</evidence>
<evidence type="ECO:0000259" key="1">
    <source>
        <dbReference type="Pfam" id="PF14308"/>
    </source>
</evidence>
<comment type="caution">
    <text evidence="2">The sequence shown here is derived from an EMBL/GenBank/DDBJ whole genome shotgun (WGS) entry which is preliminary data.</text>
</comment>
<evidence type="ECO:0000313" key="2">
    <source>
        <dbReference type="EMBL" id="OLP84956.1"/>
    </source>
</evidence>
<reference evidence="2 3" key="1">
    <citation type="submission" date="2016-02" db="EMBL/GenBank/DDBJ databases">
        <title>Genome analysis of coral dinoflagellate symbionts highlights evolutionary adaptations to a symbiotic lifestyle.</title>
        <authorList>
            <person name="Aranda M."/>
            <person name="Li Y."/>
            <person name="Liew Y.J."/>
            <person name="Baumgarten S."/>
            <person name="Simakov O."/>
            <person name="Wilson M."/>
            <person name="Piel J."/>
            <person name="Ashoor H."/>
            <person name="Bougouffa S."/>
            <person name="Bajic V.B."/>
            <person name="Ryu T."/>
            <person name="Ravasi T."/>
            <person name="Bayer T."/>
            <person name="Micklem G."/>
            <person name="Kim H."/>
            <person name="Bhak J."/>
            <person name="Lajeunesse T.C."/>
            <person name="Voolstra C.R."/>
        </authorList>
    </citation>
    <scope>NUCLEOTIDE SEQUENCE [LARGE SCALE GENOMIC DNA]</scope>
    <source>
        <strain evidence="2 3">CCMP2467</strain>
    </source>
</reference>
<dbReference type="Proteomes" id="UP000186817">
    <property type="component" value="Unassembled WGS sequence"/>
</dbReference>
<sequence>MMLADPVIAALAEVPEGAFDAVFGQEVFLMLHIAAQADHFSKVTEDDEMSAETEKTLRRRQLKREVGCAVHLRERCARFIYGRDAEGFEAQMREEAKELADSQYGPELLQALGEMYLSRSELIAAQSRGVFSGAV</sequence>
<dbReference type="AlphaFoldDB" id="A0A1Q9CPW1"/>
<proteinExistence type="predicted"/>
<feature type="domain" description="DNAJ-containing protein X-domain" evidence="1">
    <location>
        <begin position="61"/>
        <end position="121"/>
    </location>
</feature>
<dbReference type="EMBL" id="LSRX01001004">
    <property type="protein sequence ID" value="OLP84956.1"/>
    <property type="molecule type" value="Genomic_DNA"/>
</dbReference>
<organism evidence="2 3">
    <name type="scientific">Symbiodinium microadriaticum</name>
    <name type="common">Dinoflagellate</name>
    <name type="synonym">Zooxanthella microadriatica</name>
    <dbReference type="NCBI Taxonomy" id="2951"/>
    <lineage>
        <taxon>Eukaryota</taxon>
        <taxon>Sar</taxon>
        <taxon>Alveolata</taxon>
        <taxon>Dinophyceae</taxon>
        <taxon>Suessiales</taxon>
        <taxon>Symbiodiniaceae</taxon>
        <taxon>Symbiodinium</taxon>
    </lineage>
</organism>
<dbReference type="InterPro" id="IPR026894">
    <property type="entry name" value="DnaJ_X"/>
</dbReference>
<keyword evidence="3" id="KW-1185">Reference proteome</keyword>
<dbReference type="Pfam" id="PF14308">
    <property type="entry name" value="DnaJ-X"/>
    <property type="match status" value="1"/>
</dbReference>
<gene>
    <name evidence="2" type="ORF">AK812_SmicGene34108</name>
</gene>
<accession>A0A1Q9CPW1</accession>
<protein>
    <recommendedName>
        <fullName evidence="1">DNAJ-containing protein X-domain domain-containing protein</fullName>
    </recommendedName>
</protein>